<dbReference type="RefSeq" id="XP_072844021.1">
    <property type="nucleotide sequence ID" value="XM_072987920.1"/>
</dbReference>
<protein>
    <submittedName>
        <fullName evidence="4">Uncharacterized protein isoform X2</fullName>
    </submittedName>
</protein>
<dbReference type="SMART" id="SM00349">
    <property type="entry name" value="KRAB"/>
    <property type="match status" value="1"/>
</dbReference>
<dbReference type="Gene3D" id="6.10.140.140">
    <property type="match status" value="1"/>
</dbReference>
<organism evidence="3 4">
    <name type="scientific">Pogona vitticeps</name>
    <name type="common">central bearded dragon</name>
    <dbReference type="NCBI Taxonomy" id="103695"/>
    <lineage>
        <taxon>Eukaryota</taxon>
        <taxon>Metazoa</taxon>
        <taxon>Chordata</taxon>
        <taxon>Craniata</taxon>
        <taxon>Vertebrata</taxon>
        <taxon>Euteleostomi</taxon>
        <taxon>Lepidosauria</taxon>
        <taxon>Squamata</taxon>
        <taxon>Bifurcata</taxon>
        <taxon>Unidentata</taxon>
        <taxon>Episquamata</taxon>
        <taxon>Toxicofera</taxon>
        <taxon>Iguania</taxon>
        <taxon>Acrodonta</taxon>
        <taxon>Agamidae</taxon>
        <taxon>Amphibolurinae</taxon>
        <taxon>Pogona</taxon>
    </lineage>
</organism>
<dbReference type="InterPro" id="IPR050169">
    <property type="entry name" value="Krueppel_C2H2_ZnF"/>
</dbReference>
<reference evidence="4" key="2">
    <citation type="submission" date="2025-08" db="UniProtKB">
        <authorList>
            <consortium name="RefSeq"/>
        </authorList>
    </citation>
    <scope>IDENTIFICATION</scope>
</reference>
<accession>A0ABM5FF44</accession>
<evidence type="ECO:0000256" key="1">
    <source>
        <dbReference type="SAM" id="MobiDB-lite"/>
    </source>
</evidence>
<dbReference type="Pfam" id="PF01352">
    <property type="entry name" value="KRAB"/>
    <property type="match status" value="1"/>
</dbReference>
<gene>
    <name evidence="4" type="primary">LOC110070739</name>
</gene>
<sequence>MTSGKGREADFGMMLGTYPGSSLLSGGTETASVQPDLHSAKLPRDTGRFPLSDLSLNLKGIVVTFEDVAVYFTEKEWTLLDPGQRALHRDVMEENWANLVSLATDMEGKKSEKGIKSQSLGTAVNKKQKHGPKSTNNKKGKETNCPVVSTEQEQYASALIYLLGTDFINRHGEAGQFIYYVRRKRAGARQTWIPGWIHYKCKKLILFRCAESPKKPKNKLEHFHLGNLAKRLAIHQRTCAPLELCPCLADLRQVHLHQITNDWAHQYEFPPETPGSQPGASQPSREPRGEQ</sequence>
<dbReference type="SUPFAM" id="SSF109640">
    <property type="entry name" value="KRAB domain (Kruppel-associated box)"/>
    <property type="match status" value="1"/>
</dbReference>
<dbReference type="PANTHER" id="PTHR23232">
    <property type="entry name" value="KRAB DOMAIN C2H2 ZINC FINGER"/>
    <property type="match status" value="1"/>
</dbReference>
<evidence type="ECO:0000313" key="3">
    <source>
        <dbReference type="Proteomes" id="UP001652642"/>
    </source>
</evidence>
<name>A0ABM5FF44_9SAUR</name>
<dbReference type="InterPro" id="IPR001909">
    <property type="entry name" value="KRAB"/>
</dbReference>
<dbReference type="CDD" id="cd07765">
    <property type="entry name" value="KRAB_A-box"/>
    <property type="match status" value="1"/>
</dbReference>
<dbReference type="GeneID" id="110070739"/>
<dbReference type="InterPro" id="IPR036051">
    <property type="entry name" value="KRAB_dom_sf"/>
</dbReference>
<reference evidence="3" key="1">
    <citation type="submission" date="2025-05" db="UniProtKB">
        <authorList>
            <consortium name="RefSeq"/>
        </authorList>
    </citation>
    <scope>NUCLEOTIDE SEQUENCE [LARGE SCALE GENOMIC DNA]</scope>
</reference>
<feature type="compositionally biased region" description="Basic residues" evidence="1">
    <location>
        <begin position="126"/>
        <end position="138"/>
    </location>
</feature>
<dbReference type="PROSITE" id="PS50805">
    <property type="entry name" value="KRAB"/>
    <property type="match status" value="1"/>
</dbReference>
<keyword evidence="3" id="KW-1185">Reference proteome</keyword>
<feature type="domain" description="KRAB" evidence="2">
    <location>
        <begin position="63"/>
        <end position="137"/>
    </location>
</feature>
<evidence type="ECO:0000259" key="2">
    <source>
        <dbReference type="PROSITE" id="PS50805"/>
    </source>
</evidence>
<dbReference type="PANTHER" id="PTHR23232:SF157">
    <property type="entry name" value="ZINC FINGER PROTEIN 525"/>
    <property type="match status" value="1"/>
</dbReference>
<feature type="compositionally biased region" description="Polar residues" evidence="1">
    <location>
        <begin position="274"/>
        <end position="284"/>
    </location>
</feature>
<evidence type="ECO:0000313" key="4">
    <source>
        <dbReference type="RefSeq" id="XP_072844021.1"/>
    </source>
</evidence>
<dbReference type="Proteomes" id="UP001652642">
    <property type="component" value="Chromosome 2"/>
</dbReference>
<proteinExistence type="predicted"/>
<feature type="region of interest" description="Disordered" evidence="1">
    <location>
        <begin position="110"/>
        <end position="143"/>
    </location>
</feature>
<feature type="region of interest" description="Disordered" evidence="1">
    <location>
        <begin position="267"/>
        <end position="291"/>
    </location>
</feature>